<comment type="caution">
    <text evidence="5">The sequence shown here is derived from an EMBL/GenBank/DDBJ whole genome shotgun (WGS) entry which is preliminary data.</text>
</comment>
<keyword evidence="3" id="KW-0443">Lipid metabolism</keyword>
<dbReference type="PANTHER" id="PTHR45792">
    <property type="entry name" value="DIACYLGLYCEROL LIPASE HOMOLOG-RELATED"/>
    <property type="match status" value="1"/>
</dbReference>
<evidence type="ECO:0000313" key="6">
    <source>
        <dbReference type="Proteomes" id="UP001530377"/>
    </source>
</evidence>
<keyword evidence="2" id="KW-0442">Lipid degradation</keyword>
<keyword evidence="1" id="KW-0378">Hydrolase</keyword>
<feature type="region of interest" description="Disordered" evidence="4">
    <location>
        <begin position="203"/>
        <end position="234"/>
    </location>
</feature>
<feature type="compositionally biased region" description="Basic and acidic residues" evidence="4">
    <location>
        <begin position="310"/>
        <end position="322"/>
    </location>
</feature>
<dbReference type="InterPro" id="IPR052214">
    <property type="entry name" value="DAG_Lipase-Related"/>
</dbReference>
<protein>
    <submittedName>
        <fullName evidence="5">Uncharacterized protein</fullName>
    </submittedName>
</protein>
<feature type="region of interest" description="Disordered" evidence="4">
    <location>
        <begin position="310"/>
        <end position="329"/>
    </location>
</feature>
<evidence type="ECO:0000256" key="4">
    <source>
        <dbReference type="SAM" id="MobiDB-lite"/>
    </source>
</evidence>
<dbReference type="EMBL" id="JALLPB020000565">
    <property type="protein sequence ID" value="KAL3807955.1"/>
    <property type="molecule type" value="Genomic_DNA"/>
</dbReference>
<gene>
    <name evidence="5" type="ORF">ACHAXA_006175</name>
</gene>
<feature type="compositionally biased region" description="Basic and acidic residues" evidence="4">
    <location>
        <begin position="212"/>
        <end position="232"/>
    </location>
</feature>
<dbReference type="CDD" id="cd00741">
    <property type="entry name" value="Lipase"/>
    <property type="match status" value="1"/>
</dbReference>
<proteinExistence type="predicted"/>
<name>A0ABD3R4N9_9STRA</name>
<dbReference type="AlphaFoldDB" id="A0ABD3R4N9"/>
<dbReference type="GO" id="GO:0016787">
    <property type="term" value="F:hydrolase activity"/>
    <property type="evidence" value="ECO:0007669"/>
    <property type="project" value="UniProtKB-KW"/>
</dbReference>
<organism evidence="5 6">
    <name type="scientific">Cyclostephanos tholiformis</name>
    <dbReference type="NCBI Taxonomy" id="382380"/>
    <lineage>
        <taxon>Eukaryota</taxon>
        <taxon>Sar</taxon>
        <taxon>Stramenopiles</taxon>
        <taxon>Ochrophyta</taxon>
        <taxon>Bacillariophyta</taxon>
        <taxon>Coscinodiscophyceae</taxon>
        <taxon>Thalassiosirophycidae</taxon>
        <taxon>Stephanodiscales</taxon>
        <taxon>Stephanodiscaceae</taxon>
        <taxon>Cyclostephanos</taxon>
    </lineage>
</organism>
<evidence type="ECO:0000256" key="1">
    <source>
        <dbReference type="ARBA" id="ARBA00022801"/>
    </source>
</evidence>
<evidence type="ECO:0000256" key="3">
    <source>
        <dbReference type="ARBA" id="ARBA00023098"/>
    </source>
</evidence>
<keyword evidence="6" id="KW-1185">Reference proteome</keyword>
<evidence type="ECO:0000313" key="5">
    <source>
        <dbReference type="EMBL" id="KAL3807955.1"/>
    </source>
</evidence>
<sequence length="842" mass="93021">MPLPLLPPLPPHFYLYAATALRAAAVGGGGASSLLLVRSLLRGLWERSAPDWMRIRRVDDDDDGGGDKHGGTTTRMIDDMSSLSEVMLKLEGLIRARHPNWRDDIYRCRRDHDDDRRHNIRRHRRDIDEERLSNIDDDDIRRRGKLGWYNEDDDYDRIPKPNPNINVITPSQIEELSVMLDFAIWAYETNEESLRSYLLASSSSPSGNSKVHGFEKLNGRGGADEGRDDERGGGYNLILHRTTEYVDDDYDDFNANRRKKRRRKPPGRVGFYVAVSHVERTILIGMKGTSTFEDLLTDCCGRAVRVDLDGDPHRGGSGDDTGRSSSPAYDYFGTRVAGDDVERVGNDDNEGRNDAAVYGDACCEIDYEDKGLVDVVRVSAADIECGGDISPNNSVEVELANDGGRNFCHHHPQRDSYLNDSDAPSSSAVVALDSGIDDCDRATTSSFPSSSVPCPSRDRNIERQISPPVIEHSHTNEYMESHGIETEANRSHKLRGVHEGILHCARLLLHEISPIIEDYGGVRRYLHRSQSGGWRRHPTCGITARDVPDTCDNAASLINNKSDDGGSAGTSGGRRVRAFAFAPPPVLDLASSLACRHYVTSIVNNSDIIPRSSLTNLDAFLTILEAVRCRLLDEGTGLPGQMNSIASIISLFFKLCEGTDGEMVLTPADLRMLWDEATSEASLGDGENDKFYWDEEFGHHLYVPGRLLLMYESWSLAPQMAGGVAKEGMAPLEADVAGKASLCSFLPTRDMACGDDVQGWSKDQAHGPDRNGSNGNITNITVEKPAIHAMWTDGTILALRGFEIGAGSGMVTDHLTSSYRQSLNNLPRKIPFQSCRHEYPPY</sequence>
<accession>A0ABD3R4N9</accession>
<dbReference type="Proteomes" id="UP001530377">
    <property type="component" value="Unassembled WGS sequence"/>
</dbReference>
<dbReference type="GO" id="GO:0016042">
    <property type="term" value="P:lipid catabolic process"/>
    <property type="evidence" value="ECO:0007669"/>
    <property type="project" value="UniProtKB-KW"/>
</dbReference>
<evidence type="ECO:0000256" key="2">
    <source>
        <dbReference type="ARBA" id="ARBA00022963"/>
    </source>
</evidence>
<reference evidence="5 6" key="1">
    <citation type="submission" date="2024-10" db="EMBL/GenBank/DDBJ databases">
        <title>Updated reference genomes for cyclostephanoid diatoms.</title>
        <authorList>
            <person name="Roberts W.R."/>
            <person name="Alverson A.J."/>
        </authorList>
    </citation>
    <scope>NUCLEOTIDE SEQUENCE [LARGE SCALE GENOMIC DNA]</scope>
    <source>
        <strain evidence="5 6">AJA228-03</strain>
    </source>
</reference>
<dbReference type="PANTHER" id="PTHR45792:SF8">
    <property type="entry name" value="DIACYLGLYCEROL LIPASE-ALPHA"/>
    <property type="match status" value="1"/>
</dbReference>